<sequence length="258" mass="29831">MKKLRSLFGKNSDASTEQDNASTQQQEASVSASDQEPAQQQVNLANPEFQEMDRLRELFQQEKFNEVLQEVEPYRSSLDTYVVKEAYGLTALSYFRLEQYEQARATFEWLAKEYSDINDWFNLMTSAILAGHIDQGMEAYTQAKQLRAQAEDDEGVPIPQMMYYACRALADAKEYDRAFTVLNELMDIYKQLHITDDTFLYMRGVPMLPHAMEAVKIILIARKDKMDIDTWFAMLDASLDEEGREIARQTKQQIIAVQ</sequence>
<name>A0AAX3M5I7_9BACL</name>
<evidence type="ECO:0000313" key="3">
    <source>
        <dbReference type="Proteomes" id="UP001220509"/>
    </source>
</evidence>
<reference evidence="2 3" key="1">
    <citation type="submission" date="2023-02" db="EMBL/GenBank/DDBJ databases">
        <title>Genome sequence of Paenibacillus kyungheensis KACC 18744.</title>
        <authorList>
            <person name="Kim S."/>
            <person name="Heo J."/>
            <person name="Kwon S.-W."/>
        </authorList>
    </citation>
    <scope>NUCLEOTIDE SEQUENCE [LARGE SCALE GENOMIC DNA]</scope>
    <source>
        <strain evidence="2 3">KACC 18744</strain>
    </source>
</reference>
<evidence type="ECO:0008006" key="4">
    <source>
        <dbReference type="Google" id="ProtNLM"/>
    </source>
</evidence>
<dbReference type="EMBL" id="CP117416">
    <property type="protein sequence ID" value="WCT57151.1"/>
    <property type="molecule type" value="Genomic_DNA"/>
</dbReference>
<gene>
    <name evidence="2" type="ORF">PQ456_06455</name>
</gene>
<keyword evidence="3" id="KW-1185">Reference proteome</keyword>
<proteinExistence type="predicted"/>
<dbReference type="Gene3D" id="1.25.40.10">
    <property type="entry name" value="Tetratricopeptide repeat domain"/>
    <property type="match status" value="1"/>
</dbReference>
<protein>
    <recommendedName>
        <fullName evidence="4">Tetratricopeptide repeat protein</fullName>
    </recommendedName>
</protein>
<evidence type="ECO:0000313" key="2">
    <source>
        <dbReference type="EMBL" id="WCT57151.1"/>
    </source>
</evidence>
<evidence type="ECO:0000256" key="1">
    <source>
        <dbReference type="SAM" id="MobiDB-lite"/>
    </source>
</evidence>
<accession>A0AAX3M5I7</accession>
<dbReference type="InterPro" id="IPR011990">
    <property type="entry name" value="TPR-like_helical_dom_sf"/>
</dbReference>
<organism evidence="2 3">
    <name type="scientific">Paenibacillus kyungheensis</name>
    <dbReference type="NCBI Taxonomy" id="1452732"/>
    <lineage>
        <taxon>Bacteria</taxon>
        <taxon>Bacillati</taxon>
        <taxon>Bacillota</taxon>
        <taxon>Bacilli</taxon>
        <taxon>Bacillales</taxon>
        <taxon>Paenibacillaceae</taxon>
        <taxon>Paenibacillus</taxon>
    </lineage>
</organism>
<feature type="compositionally biased region" description="Polar residues" evidence="1">
    <location>
        <begin position="12"/>
        <end position="40"/>
    </location>
</feature>
<dbReference type="KEGG" id="pka:PQ456_06455"/>
<dbReference type="SUPFAM" id="SSF48452">
    <property type="entry name" value="TPR-like"/>
    <property type="match status" value="1"/>
</dbReference>
<dbReference type="Proteomes" id="UP001220509">
    <property type="component" value="Chromosome"/>
</dbReference>
<dbReference type="AlphaFoldDB" id="A0AAX3M5I7"/>
<dbReference type="RefSeq" id="WP_273615396.1">
    <property type="nucleotide sequence ID" value="NZ_CP117416.1"/>
</dbReference>
<feature type="region of interest" description="Disordered" evidence="1">
    <location>
        <begin position="1"/>
        <end position="40"/>
    </location>
</feature>